<dbReference type="NCBIfam" id="NF004952">
    <property type="entry name" value="PRK06299.1-2"/>
    <property type="match status" value="1"/>
</dbReference>
<dbReference type="InterPro" id="IPR003029">
    <property type="entry name" value="S1_domain"/>
</dbReference>
<proteinExistence type="inferred from homology"/>
<dbReference type="SMART" id="SM00316">
    <property type="entry name" value="S1"/>
    <property type="match status" value="6"/>
</dbReference>
<feature type="domain" description="S1 motif" evidence="5">
    <location>
        <begin position="292"/>
        <end position="362"/>
    </location>
</feature>
<dbReference type="PANTHER" id="PTHR10724:SF7">
    <property type="entry name" value="SMALL RIBOSOMAL SUBUNIT PROTEIN BS1C"/>
    <property type="match status" value="1"/>
</dbReference>
<comment type="caution">
    <text evidence="6">The sequence shown here is derived from an EMBL/GenBank/DDBJ whole genome shotgun (WGS) entry which is preliminary data.</text>
</comment>
<evidence type="ECO:0000256" key="2">
    <source>
        <dbReference type="ARBA" id="ARBA00022980"/>
    </source>
</evidence>
<keyword evidence="3" id="KW-0687">Ribonucleoprotein</keyword>
<feature type="compositionally biased region" description="Basic and acidic residues" evidence="4">
    <location>
        <begin position="549"/>
        <end position="569"/>
    </location>
</feature>
<dbReference type="InterPro" id="IPR012340">
    <property type="entry name" value="NA-bd_OB-fold"/>
</dbReference>
<dbReference type="SUPFAM" id="SSF50249">
    <property type="entry name" value="Nucleic acid-binding proteins"/>
    <property type="match status" value="6"/>
</dbReference>
<sequence length="625" mass="71323">MNEEKKNNNEEVKKDIAEENLEEMDMEKLYEESFRNLQPGSIVDGTVVKIKSNDVLIDVGYKAEGAVSKKEFDNPNEIEVGDKVRVLLQSVDASEGLISVSKRKADYVEKWENLKEAYNKNDSVDGYIKKRVKGGFIVSLGIPAFLPASHLDLKLVKNLNDYVGKKIKVKILKMNKSRKNIVVSRKEHLKEKKKKQKEKIDNKIYVGAVLKGRVKNLTDFGAFIDLGGVDGLLHINDISWKKVSHPSDILSEGEEVKVKVTYIEEESNKISLSLKELEENPWDKLEKDYSKGDIVEGKVISIVQYGAFVEIIPGVEGLAHISEMTWDQNINHPSEIIEEGEKIDVKILDMDVKNRKISLGIKQVKGDPWEKFVEDYSEGDVIEGEIKNITNFGAFVEVINGVEGLLHISDISWERIDKPEDVLQIGEDVKVKILNINEKERKIALGRKQLLEDPWDEMKDKYKVGDKVEVEVIKTTKNNAIVKMENGVQGFIAISQLDTDRVENVDDVVNVGDKIETKIIKINKKARKVDFSIKALQEEEEEKAIKKVKEEAKSGSKVQLKDKIKKQQEIDEEEKEDKEAVESEKNEEKDKEEEEEKEDKEAAESEENEEKDEEAEEEKEEKKDE</sequence>
<evidence type="ECO:0000256" key="3">
    <source>
        <dbReference type="ARBA" id="ARBA00023274"/>
    </source>
</evidence>
<feature type="domain" description="S1 motif" evidence="5">
    <location>
        <begin position="465"/>
        <end position="534"/>
    </location>
</feature>
<dbReference type="InterPro" id="IPR035104">
    <property type="entry name" value="Ribosomal_protein_S1-like"/>
</dbReference>
<accession>A0A5D0MJZ7</accession>
<comment type="similarity">
    <text evidence="1">Belongs to the bacterial ribosomal protein bS1 family.</text>
</comment>
<dbReference type="CDD" id="cd05688">
    <property type="entry name" value="S1_RPS1_repeat_ec3"/>
    <property type="match status" value="2"/>
</dbReference>
<feature type="domain" description="S1 motif" evidence="5">
    <location>
        <begin position="207"/>
        <end position="275"/>
    </location>
</feature>
<dbReference type="GO" id="GO:0006412">
    <property type="term" value="P:translation"/>
    <property type="evidence" value="ECO:0007669"/>
    <property type="project" value="TreeGrafter"/>
</dbReference>
<dbReference type="GO" id="GO:0005840">
    <property type="term" value="C:ribosome"/>
    <property type="evidence" value="ECO:0007669"/>
    <property type="project" value="UniProtKB-KW"/>
</dbReference>
<dbReference type="CDD" id="cd04465">
    <property type="entry name" value="S1_RPS1_repeat_ec2_hs2"/>
    <property type="match status" value="1"/>
</dbReference>
<dbReference type="EMBL" id="VSIX01000021">
    <property type="protein sequence ID" value="TYB31913.1"/>
    <property type="molecule type" value="Genomic_DNA"/>
</dbReference>
<protein>
    <submittedName>
        <fullName evidence="6">30S ribosomal protein S1</fullName>
    </submittedName>
</protein>
<name>A0A5D0MJZ7_9BACT</name>
<dbReference type="GO" id="GO:1990904">
    <property type="term" value="C:ribonucleoprotein complex"/>
    <property type="evidence" value="ECO:0007669"/>
    <property type="project" value="UniProtKB-KW"/>
</dbReference>
<reference evidence="6" key="1">
    <citation type="submission" date="2019-08" db="EMBL/GenBank/DDBJ databases">
        <title>Genomic characterization of a novel candidate phylum (ARYD3) from a high temperature, high salinity tertiary oil reservoir in north central Oklahoma, USA.</title>
        <authorList>
            <person name="Youssef N.H."/>
            <person name="Yadav A."/>
            <person name="Elshahed M.S."/>
        </authorList>
    </citation>
    <scope>NUCLEOTIDE SEQUENCE [LARGE SCALE GENOMIC DNA]</scope>
    <source>
        <strain evidence="6">ARYD3</strain>
    </source>
</reference>
<evidence type="ECO:0000259" key="5">
    <source>
        <dbReference type="PROSITE" id="PS50126"/>
    </source>
</evidence>
<gene>
    <name evidence="6" type="ORF">FXF47_01660</name>
</gene>
<evidence type="ECO:0000256" key="1">
    <source>
        <dbReference type="ARBA" id="ARBA00006767"/>
    </source>
</evidence>
<dbReference type="Proteomes" id="UP000324143">
    <property type="component" value="Unassembled WGS sequence"/>
</dbReference>
<organism evidence="6 7">
    <name type="scientific">Candidatus Mcinerneyibacterium aminivorans</name>
    <dbReference type="NCBI Taxonomy" id="2703815"/>
    <lineage>
        <taxon>Bacteria</taxon>
        <taxon>Candidatus Macinerneyibacteriota</taxon>
        <taxon>Candidatus Mcinerneyibacteria</taxon>
        <taxon>Candidatus Mcinerneyibacteriales</taxon>
        <taxon>Candidatus Mcinerneyibacteriaceae</taxon>
        <taxon>Candidatus Mcinerneyibacterium</taxon>
    </lineage>
</organism>
<feature type="compositionally biased region" description="Basic and acidic residues" evidence="4">
    <location>
        <begin position="577"/>
        <end position="589"/>
    </location>
</feature>
<dbReference type="Pfam" id="PF00575">
    <property type="entry name" value="S1"/>
    <property type="match status" value="6"/>
</dbReference>
<evidence type="ECO:0000256" key="4">
    <source>
        <dbReference type="SAM" id="MobiDB-lite"/>
    </source>
</evidence>
<keyword evidence="7" id="KW-1185">Reference proteome</keyword>
<feature type="domain" description="S1 motif" evidence="5">
    <location>
        <begin position="121"/>
        <end position="186"/>
    </location>
</feature>
<dbReference type="InterPro" id="IPR050437">
    <property type="entry name" value="Ribos_protein_bS1-like"/>
</dbReference>
<dbReference type="FunFam" id="2.40.50.140:FF:000051">
    <property type="entry name" value="RNA-binding transcriptional accessory protein"/>
    <property type="match status" value="2"/>
</dbReference>
<evidence type="ECO:0000313" key="7">
    <source>
        <dbReference type="Proteomes" id="UP000324143"/>
    </source>
</evidence>
<dbReference type="PROSITE" id="PS50126">
    <property type="entry name" value="S1"/>
    <property type="match status" value="6"/>
</dbReference>
<evidence type="ECO:0000313" key="6">
    <source>
        <dbReference type="EMBL" id="TYB31913.1"/>
    </source>
</evidence>
<dbReference type="AlphaFoldDB" id="A0A5D0MJZ7"/>
<dbReference type="PRINTS" id="PR00681">
    <property type="entry name" value="RIBOSOMALS1"/>
</dbReference>
<dbReference type="PANTHER" id="PTHR10724">
    <property type="entry name" value="30S RIBOSOMAL PROTEIN S1"/>
    <property type="match status" value="1"/>
</dbReference>
<dbReference type="GO" id="GO:0003729">
    <property type="term" value="F:mRNA binding"/>
    <property type="evidence" value="ECO:0007669"/>
    <property type="project" value="TreeGrafter"/>
</dbReference>
<dbReference type="Gene3D" id="2.40.50.140">
    <property type="entry name" value="Nucleic acid-binding proteins"/>
    <property type="match status" value="6"/>
</dbReference>
<dbReference type="GO" id="GO:0005737">
    <property type="term" value="C:cytoplasm"/>
    <property type="evidence" value="ECO:0007669"/>
    <property type="project" value="UniProtKB-ARBA"/>
</dbReference>
<dbReference type="GO" id="GO:0003735">
    <property type="term" value="F:structural constituent of ribosome"/>
    <property type="evidence" value="ECO:0007669"/>
    <property type="project" value="TreeGrafter"/>
</dbReference>
<feature type="domain" description="S1 motif" evidence="5">
    <location>
        <begin position="379"/>
        <end position="448"/>
    </location>
</feature>
<keyword evidence="2 6" id="KW-0689">Ribosomal protein</keyword>
<feature type="region of interest" description="Disordered" evidence="4">
    <location>
        <begin position="549"/>
        <end position="625"/>
    </location>
</feature>
<feature type="compositionally biased region" description="Acidic residues" evidence="4">
    <location>
        <begin position="604"/>
        <end position="619"/>
    </location>
</feature>
<feature type="domain" description="S1 motif" evidence="5">
    <location>
        <begin position="40"/>
        <end position="103"/>
    </location>
</feature>